<keyword evidence="3" id="KW-1185">Reference proteome</keyword>
<dbReference type="Proteomes" id="UP001314170">
    <property type="component" value="Unassembled WGS sequence"/>
</dbReference>
<organism evidence="2 3">
    <name type="scientific">Dovyalis caffra</name>
    <dbReference type="NCBI Taxonomy" id="77055"/>
    <lineage>
        <taxon>Eukaryota</taxon>
        <taxon>Viridiplantae</taxon>
        <taxon>Streptophyta</taxon>
        <taxon>Embryophyta</taxon>
        <taxon>Tracheophyta</taxon>
        <taxon>Spermatophyta</taxon>
        <taxon>Magnoliopsida</taxon>
        <taxon>eudicotyledons</taxon>
        <taxon>Gunneridae</taxon>
        <taxon>Pentapetalae</taxon>
        <taxon>rosids</taxon>
        <taxon>fabids</taxon>
        <taxon>Malpighiales</taxon>
        <taxon>Salicaceae</taxon>
        <taxon>Flacourtieae</taxon>
        <taxon>Dovyalis</taxon>
    </lineage>
</organism>
<feature type="region of interest" description="Disordered" evidence="1">
    <location>
        <begin position="81"/>
        <end position="107"/>
    </location>
</feature>
<feature type="compositionally biased region" description="Basic and acidic residues" evidence="1">
    <location>
        <begin position="85"/>
        <end position="94"/>
    </location>
</feature>
<evidence type="ECO:0000313" key="3">
    <source>
        <dbReference type="Proteomes" id="UP001314170"/>
    </source>
</evidence>
<gene>
    <name evidence="2" type="ORF">DCAF_LOCUS4015</name>
</gene>
<name>A0AAV1QZV5_9ROSI</name>
<evidence type="ECO:0000313" key="2">
    <source>
        <dbReference type="EMBL" id="CAK7326315.1"/>
    </source>
</evidence>
<evidence type="ECO:0000256" key="1">
    <source>
        <dbReference type="SAM" id="MobiDB-lite"/>
    </source>
</evidence>
<dbReference type="AlphaFoldDB" id="A0AAV1QZV5"/>
<sequence>MVPVREEEFPNFFCSRITQPFHSQGLTIETTSRISSDSSTHALEIHKGNWMPGTSHKKHPERNEFKCYRMTNSAVMAKTHPHHMKINETSEGQKNEGGGDDGQNCSLFLKPVKTSLHSGHANA</sequence>
<protein>
    <submittedName>
        <fullName evidence="2">Uncharacterized protein</fullName>
    </submittedName>
</protein>
<comment type="caution">
    <text evidence="2">The sequence shown here is derived from an EMBL/GenBank/DDBJ whole genome shotgun (WGS) entry which is preliminary data.</text>
</comment>
<accession>A0AAV1QZV5</accession>
<reference evidence="2 3" key="1">
    <citation type="submission" date="2024-01" db="EMBL/GenBank/DDBJ databases">
        <authorList>
            <person name="Waweru B."/>
        </authorList>
    </citation>
    <scope>NUCLEOTIDE SEQUENCE [LARGE SCALE GENOMIC DNA]</scope>
</reference>
<proteinExistence type="predicted"/>
<dbReference type="EMBL" id="CAWUPB010000851">
    <property type="protein sequence ID" value="CAK7326315.1"/>
    <property type="molecule type" value="Genomic_DNA"/>
</dbReference>